<dbReference type="AlphaFoldDB" id="A0A5J5A4B6"/>
<organism evidence="2 3">
    <name type="scientific">Nyssa sinensis</name>
    <dbReference type="NCBI Taxonomy" id="561372"/>
    <lineage>
        <taxon>Eukaryota</taxon>
        <taxon>Viridiplantae</taxon>
        <taxon>Streptophyta</taxon>
        <taxon>Embryophyta</taxon>
        <taxon>Tracheophyta</taxon>
        <taxon>Spermatophyta</taxon>
        <taxon>Magnoliopsida</taxon>
        <taxon>eudicotyledons</taxon>
        <taxon>Gunneridae</taxon>
        <taxon>Pentapetalae</taxon>
        <taxon>asterids</taxon>
        <taxon>Cornales</taxon>
        <taxon>Nyssaceae</taxon>
        <taxon>Nyssa</taxon>
    </lineage>
</organism>
<proteinExistence type="predicted"/>
<sequence>MSNHRESLWRDKDARNSWKKKGEDSHNLASISGEKLTDLGGLTVTNSNQNEHLRMFVNIPDLPVIWLEAPVSVVHSVSIMVLSKASFDAHQVVEDDIVRLMKKSPFAVEPGIHDHWR</sequence>
<keyword evidence="3" id="KW-1185">Reference proteome</keyword>
<evidence type="ECO:0000313" key="3">
    <source>
        <dbReference type="Proteomes" id="UP000325577"/>
    </source>
</evidence>
<gene>
    <name evidence="2" type="ORF">F0562_006927</name>
</gene>
<name>A0A5J5A4B6_9ASTE</name>
<evidence type="ECO:0000256" key="1">
    <source>
        <dbReference type="SAM" id="MobiDB-lite"/>
    </source>
</evidence>
<dbReference type="Proteomes" id="UP000325577">
    <property type="component" value="Linkage Group LG3"/>
</dbReference>
<accession>A0A5J5A4B6</accession>
<feature type="region of interest" description="Disordered" evidence="1">
    <location>
        <begin position="1"/>
        <end position="26"/>
    </location>
</feature>
<protein>
    <submittedName>
        <fullName evidence="2">Uncharacterized protein</fullName>
    </submittedName>
</protein>
<dbReference type="EMBL" id="CM018046">
    <property type="protein sequence ID" value="KAA8525209.1"/>
    <property type="molecule type" value="Genomic_DNA"/>
</dbReference>
<evidence type="ECO:0000313" key="2">
    <source>
        <dbReference type="EMBL" id="KAA8525209.1"/>
    </source>
</evidence>
<reference evidence="2 3" key="1">
    <citation type="submission" date="2019-09" db="EMBL/GenBank/DDBJ databases">
        <title>A chromosome-level genome assembly of the Chinese tupelo Nyssa sinensis.</title>
        <authorList>
            <person name="Yang X."/>
            <person name="Kang M."/>
            <person name="Yang Y."/>
            <person name="Xiong H."/>
            <person name="Wang M."/>
            <person name="Zhang Z."/>
            <person name="Wang Z."/>
            <person name="Wu H."/>
            <person name="Ma T."/>
            <person name="Liu J."/>
            <person name="Xi Z."/>
        </authorList>
    </citation>
    <scope>NUCLEOTIDE SEQUENCE [LARGE SCALE GENOMIC DNA]</scope>
    <source>
        <strain evidence="2">J267</strain>
        <tissue evidence="2">Leaf</tissue>
    </source>
</reference>